<reference evidence="2" key="2">
    <citation type="submission" date="2025-08" db="UniProtKB">
        <authorList>
            <consortium name="Ensembl"/>
        </authorList>
    </citation>
    <scope>IDENTIFICATION</scope>
</reference>
<protein>
    <submittedName>
        <fullName evidence="2">Uncharacterized protein</fullName>
    </submittedName>
</protein>
<dbReference type="PANTHER" id="PTHR34833:SF1">
    <property type="entry name" value="GENE, 17359-RELATED"/>
    <property type="match status" value="1"/>
</dbReference>
<dbReference type="PANTHER" id="PTHR34833">
    <property type="entry name" value="GENE, 17359-RELATED"/>
    <property type="match status" value="1"/>
</dbReference>
<proteinExistence type="predicted"/>
<dbReference type="RefSeq" id="XP_015855080.1">
    <property type="nucleotide sequence ID" value="XM_015999594.1"/>
</dbReference>
<evidence type="ECO:0000313" key="2">
    <source>
        <dbReference type="Ensembl" id="ENSPEMP00000005583.1"/>
    </source>
</evidence>
<dbReference type="Pfam" id="PF15123">
    <property type="entry name" value="DUF4562"/>
    <property type="match status" value="1"/>
</dbReference>
<accession>A0A6J0DJF2</accession>
<dbReference type="Ensembl" id="ENSPEMT00000009645.2">
    <property type="protein sequence ID" value="ENSPEMP00000005583.1"/>
    <property type="gene ID" value="ENSPEMG00000008022.2"/>
</dbReference>
<dbReference type="GeneTree" id="ENSGT00390000012736"/>
<name>A0A6J0DJF2_PERMB</name>
<dbReference type="Proteomes" id="UP000694547">
    <property type="component" value="Chromosome 6"/>
</dbReference>
<reference evidence="2 3" key="1">
    <citation type="submission" date="2018-10" db="EMBL/GenBank/DDBJ databases">
        <title>Improved assembly of the deer mouse Peromyscus maniculatus genome.</title>
        <authorList>
            <person name="Lassance J.-M."/>
            <person name="Hoekstra H.E."/>
        </authorList>
    </citation>
    <scope>NUCLEOTIDE SEQUENCE [LARGE SCALE GENOMIC DNA]</scope>
</reference>
<dbReference type="AlphaFoldDB" id="A0A6J0DJF2"/>
<keyword evidence="3" id="KW-1185">Reference proteome</keyword>
<reference evidence="2" key="3">
    <citation type="submission" date="2025-09" db="UniProtKB">
        <authorList>
            <consortium name="Ensembl"/>
        </authorList>
    </citation>
    <scope>IDENTIFICATION</scope>
</reference>
<evidence type="ECO:0000313" key="3">
    <source>
        <dbReference type="Proteomes" id="UP000694547"/>
    </source>
</evidence>
<dbReference type="InterPro" id="IPR027814">
    <property type="entry name" value="DUF4562"/>
</dbReference>
<gene>
    <name evidence="2" type="primary">Spmip2</name>
</gene>
<evidence type="ECO:0000256" key="1">
    <source>
        <dbReference type="SAM" id="MobiDB-lite"/>
    </source>
</evidence>
<feature type="compositionally biased region" description="Basic residues" evidence="1">
    <location>
        <begin position="179"/>
        <end position="189"/>
    </location>
</feature>
<dbReference type="OrthoDB" id="6140842at2759"/>
<dbReference type="GeneID" id="107401697"/>
<organism evidence="2 3">
    <name type="scientific">Peromyscus maniculatus bairdii</name>
    <name type="common">Prairie deer mouse</name>
    <dbReference type="NCBI Taxonomy" id="230844"/>
    <lineage>
        <taxon>Eukaryota</taxon>
        <taxon>Metazoa</taxon>
        <taxon>Chordata</taxon>
        <taxon>Craniata</taxon>
        <taxon>Vertebrata</taxon>
        <taxon>Euteleostomi</taxon>
        <taxon>Mammalia</taxon>
        <taxon>Eutheria</taxon>
        <taxon>Euarchontoglires</taxon>
        <taxon>Glires</taxon>
        <taxon>Rodentia</taxon>
        <taxon>Myomorpha</taxon>
        <taxon>Muroidea</taxon>
        <taxon>Cricetidae</taxon>
        <taxon>Neotominae</taxon>
        <taxon>Peromyscus</taxon>
    </lineage>
</organism>
<sequence>MAVSYREPLSEMVGKRMVVTGPDYIKDHLAKVHQHTTYIGEKRPALEKTGDLKYLWRSALNRSLPAKYKHEYVGEVGWGIPEYSFINGSRLESGFHIKAGELSCWQTDKLSHRYQNPWQPRPSVLDKQRGYSRGFLAWNMSDYEDSEQRHSKRALLVQESKSPRPVLPIKLPKLPRKEEKKRKLKIQSKKKSECF</sequence>
<feature type="region of interest" description="Disordered" evidence="1">
    <location>
        <begin position="156"/>
        <end position="195"/>
    </location>
</feature>